<evidence type="ECO:0000256" key="7">
    <source>
        <dbReference type="SAM" id="Phobius"/>
    </source>
</evidence>
<dbReference type="CDD" id="cd17474">
    <property type="entry name" value="MFS_YfmO_like"/>
    <property type="match status" value="1"/>
</dbReference>
<sequence length="425" mass="43822">MPPPSERVSVVSTPSIAGSDSGIVRERPFQLLLLINVLPPLGTALLSPVLGSLVEPLGASAANIGLLMSAFTGPAVVVIPIAGVIADRYGRRPVLIFGLVWFGLTGTAIAFVSTFYAAIVLRLLQGIGFAALTPIIITSLGDLYTGTKEATAQGLRFTGSGLSQTVFPLIAGVLVGFAWQYPFLLYAIAFPIAAVVYLRFEEPMDEKAANGSDEDLRAQLADLRELVAHRRAWTIVVARGTANLAWFGFLTYNSIVVVDVLGGTPAQAGILAALASLSYALAATQTGRISAAFDDRLYPLIAANLSIGVGLGLVFLATALPIAALGVVLMGVGFGLVLSIYRSIVTDLAPTALRGGLVSLSEGTGRASATLTPILMGGAIAVASARIEFVPAVRIVGVATGVVGAVVGIGCLVLMSRAPPIRMDG</sequence>
<dbReference type="PROSITE" id="PS00216">
    <property type="entry name" value="SUGAR_TRANSPORT_1"/>
    <property type="match status" value="1"/>
</dbReference>
<keyword evidence="3" id="KW-1003">Cell membrane</keyword>
<feature type="transmembrane region" description="Helical" evidence="7">
    <location>
        <begin position="365"/>
        <end position="387"/>
    </location>
</feature>
<evidence type="ECO:0000313" key="10">
    <source>
        <dbReference type="Proteomes" id="UP000319712"/>
    </source>
</evidence>
<keyword evidence="4 7" id="KW-0812">Transmembrane</keyword>
<dbReference type="Proteomes" id="UP000319712">
    <property type="component" value="Unassembled WGS sequence"/>
</dbReference>
<keyword evidence="6 7" id="KW-0472">Membrane</keyword>
<proteinExistence type="predicted"/>
<dbReference type="PANTHER" id="PTHR23517:SF3">
    <property type="entry name" value="INTEGRAL MEMBRANE TRANSPORT PROTEIN"/>
    <property type="match status" value="1"/>
</dbReference>
<protein>
    <submittedName>
        <fullName evidence="9">Predicted arabinose efflux permease, MFS family</fullName>
    </submittedName>
</protein>
<feature type="transmembrane region" description="Helical" evidence="7">
    <location>
        <begin position="264"/>
        <end position="284"/>
    </location>
</feature>
<dbReference type="InterPro" id="IPR036259">
    <property type="entry name" value="MFS_trans_sf"/>
</dbReference>
<dbReference type="PANTHER" id="PTHR23517">
    <property type="entry name" value="RESISTANCE PROTEIN MDTM, PUTATIVE-RELATED-RELATED"/>
    <property type="match status" value="1"/>
</dbReference>
<accession>A0A521B8P5</accession>
<dbReference type="AlphaFoldDB" id="A0A521B8P5"/>
<dbReference type="EMBL" id="FXTD01000002">
    <property type="protein sequence ID" value="SMO43474.1"/>
    <property type="molecule type" value="Genomic_DNA"/>
</dbReference>
<feature type="domain" description="Major facilitator superfamily (MFS) profile" evidence="8">
    <location>
        <begin position="28"/>
        <end position="422"/>
    </location>
</feature>
<dbReference type="InterPro" id="IPR005829">
    <property type="entry name" value="Sugar_transporter_CS"/>
</dbReference>
<feature type="transmembrane region" description="Helical" evidence="7">
    <location>
        <begin position="157"/>
        <end position="177"/>
    </location>
</feature>
<evidence type="ECO:0000259" key="8">
    <source>
        <dbReference type="PROSITE" id="PS50850"/>
    </source>
</evidence>
<evidence type="ECO:0000256" key="3">
    <source>
        <dbReference type="ARBA" id="ARBA00022475"/>
    </source>
</evidence>
<feature type="transmembrane region" description="Helical" evidence="7">
    <location>
        <begin position="123"/>
        <end position="145"/>
    </location>
</feature>
<dbReference type="GO" id="GO:0022857">
    <property type="term" value="F:transmembrane transporter activity"/>
    <property type="evidence" value="ECO:0007669"/>
    <property type="project" value="InterPro"/>
</dbReference>
<evidence type="ECO:0000313" key="9">
    <source>
        <dbReference type="EMBL" id="SMO43474.1"/>
    </source>
</evidence>
<evidence type="ECO:0000256" key="1">
    <source>
        <dbReference type="ARBA" id="ARBA00004651"/>
    </source>
</evidence>
<dbReference type="PROSITE" id="PS50850">
    <property type="entry name" value="MFS"/>
    <property type="match status" value="1"/>
</dbReference>
<reference evidence="9 10" key="1">
    <citation type="submission" date="2017-05" db="EMBL/GenBank/DDBJ databases">
        <authorList>
            <person name="Varghese N."/>
            <person name="Submissions S."/>
        </authorList>
    </citation>
    <scope>NUCLEOTIDE SEQUENCE [LARGE SCALE GENOMIC DNA]</scope>
    <source>
        <strain evidence="9 10">DSM 19504</strain>
    </source>
</reference>
<comment type="subcellular location">
    <subcellularLocation>
        <location evidence="1">Cell membrane</location>
        <topology evidence="1">Multi-pass membrane protein</topology>
    </subcellularLocation>
</comment>
<feature type="transmembrane region" description="Helical" evidence="7">
    <location>
        <begin position="94"/>
        <end position="117"/>
    </location>
</feature>
<feature type="transmembrane region" description="Helical" evidence="7">
    <location>
        <begin position="322"/>
        <end position="344"/>
    </location>
</feature>
<feature type="transmembrane region" description="Helical" evidence="7">
    <location>
        <begin position="31"/>
        <end position="54"/>
    </location>
</feature>
<dbReference type="InterPro" id="IPR050171">
    <property type="entry name" value="MFS_Transporters"/>
</dbReference>
<dbReference type="InterPro" id="IPR011701">
    <property type="entry name" value="MFS"/>
</dbReference>
<keyword evidence="5 7" id="KW-1133">Transmembrane helix</keyword>
<evidence type="ECO:0000256" key="5">
    <source>
        <dbReference type="ARBA" id="ARBA00022989"/>
    </source>
</evidence>
<gene>
    <name evidence="9" type="ORF">SAMN06264867_10296</name>
</gene>
<feature type="transmembrane region" description="Helical" evidence="7">
    <location>
        <begin position="183"/>
        <end position="200"/>
    </location>
</feature>
<keyword evidence="10" id="KW-1185">Reference proteome</keyword>
<evidence type="ECO:0000256" key="2">
    <source>
        <dbReference type="ARBA" id="ARBA00022448"/>
    </source>
</evidence>
<name>A0A521B8P5_9EURY</name>
<evidence type="ECO:0000256" key="6">
    <source>
        <dbReference type="ARBA" id="ARBA00023136"/>
    </source>
</evidence>
<dbReference type="Gene3D" id="1.20.1250.20">
    <property type="entry name" value="MFS general substrate transporter like domains"/>
    <property type="match status" value="1"/>
</dbReference>
<feature type="transmembrane region" description="Helical" evidence="7">
    <location>
        <begin position="393"/>
        <end position="415"/>
    </location>
</feature>
<feature type="transmembrane region" description="Helical" evidence="7">
    <location>
        <begin position="232"/>
        <end position="252"/>
    </location>
</feature>
<dbReference type="InterPro" id="IPR020846">
    <property type="entry name" value="MFS_dom"/>
</dbReference>
<dbReference type="Pfam" id="PF07690">
    <property type="entry name" value="MFS_1"/>
    <property type="match status" value="1"/>
</dbReference>
<organism evidence="9 10">
    <name type="scientific">Halorubrum cibi</name>
    <dbReference type="NCBI Taxonomy" id="413815"/>
    <lineage>
        <taxon>Archaea</taxon>
        <taxon>Methanobacteriati</taxon>
        <taxon>Methanobacteriota</taxon>
        <taxon>Stenosarchaea group</taxon>
        <taxon>Halobacteria</taxon>
        <taxon>Halobacteriales</taxon>
        <taxon>Haloferacaceae</taxon>
        <taxon>Halorubrum</taxon>
    </lineage>
</organism>
<feature type="transmembrane region" description="Helical" evidence="7">
    <location>
        <begin position="60"/>
        <end position="82"/>
    </location>
</feature>
<dbReference type="SUPFAM" id="SSF103473">
    <property type="entry name" value="MFS general substrate transporter"/>
    <property type="match status" value="1"/>
</dbReference>
<keyword evidence="2" id="KW-0813">Transport</keyword>
<feature type="transmembrane region" description="Helical" evidence="7">
    <location>
        <begin position="296"/>
        <end position="316"/>
    </location>
</feature>
<evidence type="ECO:0000256" key="4">
    <source>
        <dbReference type="ARBA" id="ARBA00022692"/>
    </source>
</evidence>
<dbReference type="GO" id="GO:0005886">
    <property type="term" value="C:plasma membrane"/>
    <property type="evidence" value="ECO:0007669"/>
    <property type="project" value="UniProtKB-SubCell"/>
</dbReference>